<keyword evidence="6" id="KW-0029">Amino-acid transport</keyword>
<comment type="subcellular location">
    <subcellularLocation>
        <location evidence="1 9">Cell membrane</location>
        <topology evidence="1 9">Multi-pass membrane protein</topology>
    </subcellularLocation>
</comment>
<dbReference type="InterPro" id="IPR043429">
    <property type="entry name" value="ArtM/GltK/GlnP/TcyL/YhdX-like"/>
</dbReference>
<evidence type="ECO:0000259" key="10">
    <source>
        <dbReference type="PROSITE" id="PS50928"/>
    </source>
</evidence>
<dbReference type="GO" id="GO:0022857">
    <property type="term" value="F:transmembrane transporter activity"/>
    <property type="evidence" value="ECO:0007669"/>
    <property type="project" value="InterPro"/>
</dbReference>
<accession>A0A1M5MXS4</accession>
<reference evidence="12" key="1">
    <citation type="submission" date="2016-11" db="EMBL/GenBank/DDBJ databases">
        <authorList>
            <person name="Varghese N."/>
            <person name="Submissions S."/>
        </authorList>
    </citation>
    <scope>NUCLEOTIDE SEQUENCE [LARGE SCALE GENOMIC DNA]</scope>
    <source>
        <strain evidence="12">DSM 2635</strain>
    </source>
</reference>
<keyword evidence="7 9" id="KW-1133">Transmembrane helix</keyword>
<feature type="domain" description="ABC transmembrane type-1" evidence="10">
    <location>
        <begin position="29"/>
        <end position="221"/>
    </location>
</feature>
<dbReference type="InterPro" id="IPR000515">
    <property type="entry name" value="MetI-like"/>
</dbReference>
<feature type="transmembrane region" description="Helical" evidence="9">
    <location>
        <begin position="31"/>
        <end position="51"/>
    </location>
</feature>
<sequence length="231" mass="25568">MIIEIYRKVVREINLDIIIEYIPLYIQAAGLTLRLGMGGILLALIVGFLSSLSQYYKTPLINGVFKAYTEVSRNTPMLIQLFFIYYGLPKLGIKVSPEVCAIFGLGFLGGGYFSEAFRGGLDSVSKSQIDAGKSIGLTRFQIMKYVIFPQALAVSIPNIGANIIFLLKETSIFSVIAIADLTHLAKDLIGIYYNTNEALFLLVVSYLIILLPLAIITTFLERKLRYAGYGV</sequence>
<feature type="transmembrane region" description="Helical" evidence="9">
    <location>
        <begin position="199"/>
        <end position="220"/>
    </location>
</feature>
<dbReference type="CDD" id="cd06261">
    <property type="entry name" value="TM_PBP2"/>
    <property type="match status" value="1"/>
</dbReference>
<evidence type="ECO:0000256" key="2">
    <source>
        <dbReference type="ARBA" id="ARBA00010072"/>
    </source>
</evidence>
<keyword evidence="3 9" id="KW-0813">Transport</keyword>
<evidence type="ECO:0000313" key="12">
    <source>
        <dbReference type="Proteomes" id="UP000243255"/>
    </source>
</evidence>
<evidence type="ECO:0000256" key="3">
    <source>
        <dbReference type="ARBA" id="ARBA00022448"/>
    </source>
</evidence>
<dbReference type="SUPFAM" id="SSF161098">
    <property type="entry name" value="MetI-like"/>
    <property type="match status" value="1"/>
</dbReference>
<dbReference type="AlphaFoldDB" id="A0A1M5MXS4"/>
<feature type="transmembrane region" description="Helical" evidence="9">
    <location>
        <begin position="95"/>
        <end position="113"/>
    </location>
</feature>
<keyword evidence="8 9" id="KW-0472">Membrane</keyword>
<evidence type="ECO:0000256" key="1">
    <source>
        <dbReference type="ARBA" id="ARBA00004651"/>
    </source>
</evidence>
<evidence type="ECO:0000256" key="9">
    <source>
        <dbReference type="RuleBase" id="RU363032"/>
    </source>
</evidence>
<evidence type="ECO:0000256" key="4">
    <source>
        <dbReference type="ARBA" id="ARBA00022475"/>
    </source>
</evidence>
<keyword evidence="4" id="KW-1003">Cell membrane</keyword>
<dbReference type="STRING" id="1121321.SAMN04488530_10862"/>
<dbReference type="GO" id="GO:0006865">
    <property type="term" value="P:amino acid transport"/>
    <property type="evidence" value="ECO:0007669"/>
    <property type="project" value="UniProtKB-KW"/>
</dbReference>
<evidence type="ECO:0000256" key="8">
    <source>
        <dbReference type="ARBA" id="ARBA00023136"/>
    </source>
</evidence>
<keyword evidence="5 9" id="KW-0812">Transmembrane</keyword>
<dbReference type="Gene3D" id="1.10.3720.10">
    <property type="entry name" value="MetI-like"/>
    <property type="match status" value="1"/>
</dbReference>
<dbReference type="PANTHER" id="PTHR30614:SF37">
    <property type="entry name" value="AMINO-ACID ABC TRANSPORTER PERMEASE PROTEIN YHDX-RELATED"/>
    <property type="match status" value="1"/>
</dbReference>
<comment type="similarity">
    <text evidence="2">Belongs to the binding-protein-dependent transport system permease family. HisMQ subfamily.</text>
</comment>
<evidence type="ECO:0000313" key="11">
    <source>
        <dbReference type="EMBL" id="SHG82108.1"/>
    </source>
</evidence>
<evidence type="ECO:0000256" key="5">
    <source>
        <dbReference type="ARBA" id="ARBA00022692"/>
    </source>
</evidence>
<evidence type="ECO:0000256" key="6">
    <source>
        <dbReference type="ARBA" id="ARBA00022970"/>
    </source>
</evidence>
<keyword evidence="12" id="KW-1185">Reference proteome</keyword>
<dbReference type="Proteomes" id="UP000243255">
    <property type="component" value="Unassembled WGS sequence"/>
</dbReference>
<dbReference type="PROSITE" id="PS50928">
    <property type="entry name" value="ABC_TM1"/>
    <property type="match status" value="1"/>
</dbReference>
<feature type="transmembrane region" description="Helical" evidence="9">
    <location>
        <begin position="147"/>
        <end position="167"/>
    </location>
</feature>
<dbReference type="GO" id="GO:0043190">
    <property type="term" value="C:ATP-binding cassette (ABC) transporter complex"/>
    <property type="evidence" value="ECO:0007669"/>
    <property type="project" value="InterPro"/>
</dbReference>
<evidence type="ECO:0000256" key="7">
    <source>
        <dbReference type="ARBA" id="ARBA00022989"/>
    </source>
</evidence>
<gene>
    <name evidence="11" type="ORF">SAMN04488530_10862</name>
</gene>
<dbReference type="Pfam" id="PF00528">
    <property type="entry name" value="BPD_transp_1"/>
    <property type="match status" value="1"/>
</dbReference>
<dbReference type="InterPro" id="IPR035906">
    <property type="entry name" value="MetI-like_sf"/>
</dbReference>
<organism evidence="11 12">
    <name type="scientific">Asaccharospora irregularis DSM 2635</name>
    <dbReference type="NCBI Taxonomy" id="1121321"/>
    <lineage>
        <taxon>Bacteria</taxon>
        <taxon>Bacillati</taxon>
        <taxon>Bacillota</taxon>
        <taxon>Clostridia</taxon>
        <taxon>Peptostreptococcales</taxon>
        <taxon>Peptostreptococcaceae</taxon>
        <taxon>Asaccharospora</taxon>
    </lineage>
</organism>
<protein>
    <submittedName>
        <fullName evidence="11">Amino acid ABC transporter membrane protein 1, PAAT family</fullName>
    </submittedName>
</protein>
<dbReference type="NCBIfam" id="TIGR01726">
    <property type="entry name" value="HEQRo_perm_3TM"/>
    <property type="match status" value="1"/>
</dbReference>
<proteinExistence type="inferred from homology"/>
<dbReference type="InterPro" id="IPR010065">
    <property type="entry name" value="AA_ABC_transptr_permease_3TM"/>
</dbReference>
<dbReference type="EMBL" id="FQWX01000008">
    <property type="protein sequence ID" value="SHG82108.1"/>
    <property type="molecule type" value="Genomic_DNA"/>
</dbReference>
<name>A0A1M5MXS4_9FIRM</name>
<dbReference type="PANTHER" id="PTHR30614">
    <property type="entry name" value="MEMBRANE COMPONENT OF AMINO ACID ABC TRANSPORTER"/>
    <property type="match status" value="1"/>
</dbReference>